<keyword evidence="1" id="KW-0812">Transmembrane</keyword>
<sequence length="104" mass="10714">MSWLWIGVIGATVVAFVQKWLGYQVPPAVLEKPRIARVTALLPVALLGALVATQAVADGQHLTADARLPALAVAALLLALRAPFLAVVIAAAVVAAVCRALGWG</sequence>
<organism evidence="2 3">
    <name type="scientific">Brachybacterium endophyticum</name>
    <dbReference type="NCBI Taxonomy" id="2182385"/>
    <lineage>
        <taxon>Bacteria</taxon>
        <taxon>Bacillati</taxon>
        <taxon>Actinomycetota</taxon>
        <taxon>Actinomycetes</taxon>
        <taxon>Micrococcales</taxon>
        <taxon>Dermabacteraceae</taxon>
        <taxon>Brachybacterium</taxon>
    </lineage>
</organism>
<dbReference type="InterPro" id="IPR008407">
    <property type="entry name" value="Brnchd-chn_aa_trnsp_AzlD"/>
</dbReference>
<evidence type="ECO:0000313" key="2">
    <source>
        <dbReference type="EMBL" id="PWH06753.1"/>
    </source>
</evidence>
<feature type="transmembrane region" description="Helical" evidence="1">
    <location>
        <begin position="6"/>
        <end position="23"/>
    </location>
</feature>
<protein>
    <submittedName>
        <fullName evidence="2">Branched-chain amino acid transporter AzlD</fullName>
    </submittedName>
</protein>
<feature type="transmembrane region" description="Helical" evidence="1">
    <location>
        <begin position="35"/>
        <end position="57"/>
    </location>
</feature>
<keyword evidence="3" id="KW-1185">Reference proteome</keyword>
<proteinExistence type="predicted"/>
<dbReference type="Proteomes" id="UP000245590">
    <property type="component" value="Unassembled WGS sequence"/>
</dbReference>
<evidence type="ECO:0000256" key="1">
    <source>
        <dbReference type="SAM" id="Phobius"/>
    </source>
</evidence>
<keyword evidence="1" id="KW-0472">Membrane</keyword>
<reference evidence="2 3" key="1">
    <citation type="submission" date="2018-05" db="EMBL/GenBank/DDBJ databases">
        <title>Brachybacterium sp. M1HQ-2T, whole genome shotgun sequence.</title>
        <authorList>
            <person name="Tuo L."/>
        </authorList>
    </citation>
    <scope>NUCLEOTIDE SEQUENCE [LARGE SCALE GENOMIC DNA]</scope>
    <source>
        <strain evidence="2 3">M1HQ-2</strain>
    </source>
</reference>
<dbReference type="RefSeq" id="WP_109275348.1">
    <property type="nucleotide sequence ID" value="NZ_QFKX01000002.1"/>
</dbReference>
<accession>A0A2U2RLK6</accession>
<name>A0A2U2RLK6_9MICO</name>
<dbReference type="EMBL" id="QFKX01000002">
    <property type="protein sequence ID" value="PWH06753.1"/>
    <property type="molecule type" value="Genomic_DNA"/>
</dbReference>
<dbReference type="Pfam" id="PF05437">
    <property type="entry name" value="AzlD"/>
    <property type="match status" value="1"/>
</dbReference>
<feature type="transmembrane region" description="Helical" evidence="1">
    <location>
        <begin position="69"/>
        <end position="98"/>
    </location>
</feature>
<keyword evidence="1" id="KW-1133">Transmembrane helix</keyword>
<dbReference type="OrthoDB" id="3733498at2"/>
<comment type="caution">
    <text evidence="2">The sequence shown here is derived from an EMBL/GenBank/DDBJ whole genome shotgun (WGS) entry which is preliminary data.</text>
</comment>
<gene>
    <name evidence="2" type="ORF">DEO23_07470</name>
</gene>
<dbReference type="AlphaFoldDB" id="A0A2U2RLK6"/>
<evidence type="ECO:0000313" key="3">
    <source>
        <dbReference type="Proteomes" id="UP000245590"/>
    </source>
</evidence>